<dbReference type="Pfam" id="PF01292">
    <property type="entry name" value="Ni_hydr_CYTB"/>
    <property type="match status" value="1"/>
</dbReference>
<evidence type="ECO:0000256" key="6">
    <source>
        <dbReference type="ARBA" id="ARBA00022692"/>
    </source>
</evidence>
<evidence type="ECO:0000256" key="10">
    <source>
        <dbReference type="ARBA" id="ARBA00023004"/>
    </source>
</evidence>
<keyword evidence="6 13" id="KW-0812">Transmembrane</keyword>
<evidence type="ECO:0000256" key="1">
    <source>
        <dbReference type="ARBA" id="ARBA00001970"/>
    </source>
</evidence>
<feature type="transmembrane region" description="Helical" evidence="13">
    <location>
        <begin position="16"/>
        <end position="35"/>
    </location>
</feature>
<dbReference type="GO" id="GO:0022904">
    <property type="term" value="P:respiratory electron transport chain"/>
    <property type="evidence" value="ECO:0007669"/>
    <property type="project" value="InterPro"/>
</dbReference>
<comment type="caution">
    <text evidence="15">The sequence shown here is derived from an EMBL/GenBank/DDBJ whole genome shotgun (WGS) entry which is preliminary data.</text>
</comment>
<keyword evidence="7" id="KW-0479">Metal-binding</keyword>
<evidence type="ECO:0000313" key="16">
    <source>
        <dbReference type="Proteomes" id="UP001139559"/>
    </source>
</evidence>
<sequence>MKVTGPVDHFSTASKVMHHVSAFAFIVALLIMLLSPDANSWGFELHQSFGMVVLGLYVVRIAWLNWTGHPPALGNHMDKFVARMAHFAMYAIIVLMPLSGLFITMAKAKSTSVFGLFTIPGFAERNSGLIEFSFQIHSILEIACYVLIAAHILGTLSHHVIKKDGTFIRMMGMNKND</sequence>
<evidence type="ECO:0000256" key="11">
    <source>
        <dbReference type="ARBA" id="ARBA00023136"/>
    </source>
</evidence>
<name>A0A9X1XR59_9VIBR</name>
<feature type="domain" description="Cytochrome b561 bacterial/Ni-hydrogenase" evidence="14">
    <location>
        <begin position="9"/>
        <end position="172"/>
    </location>
</feature>
<keyword evidence="10" id="KW-0408">Iron</keyword>
<dbReference type="InterPro" id="IPR052168">
    <property type="entry name" value="Cytochrome_b561_oxidase"/>
</dbReference>
<keyword evidence="11 13" id="KW-0472">Membrane</keyword>
<keyword evidence="16" id="KW-1185">Reference proteome</keyword>
<organism evidence="15 16">
    <name type="scientific">Vibrio amylolyticus</name>
    <dbReference type="NCBI Taxonomy" id="2847292"/>
    <lineage>
        <taxon>Bacteria</taxon>
        <taxon>Pseudomonadati</taxon>
        <taxon>Pseudomonadota</taxon>
        <taxon>Gammaproteobacteria</taxon>
        <taxon>Vibrionales</taxon>
        <taxon>Vibrionaceae</taxon>
        <taxon>Vibrio</taxon>
    </lineage>
</organism>
<accession>A0A9X1XR59</accession>
<feature type="transmembrane region" description="Helical" evidence="13">
    <location>
        <begin position="87"/>
        <end position="106"/>
    </location>
</feature>
<dbReference type="GO" id="GO:0046872">
    <property type="term" value="F:metal ion binding"/>
    <property type="evidence" value="ECO:0007669"/>
    <property type="project" value="UniProtKB-KW"/>
</dbReference>
<dbReference type="InterPro" id="IPR016174">
    <property type="entry name" value="Di-haem_cyt_TM"/>
</dbReference>
<keyword evidence="8" id="KW-0249">Electron transport</keyword>
<evidence type="ECO:0000256" key="2">
    <source>
        <dbReference type="ARBA" id="ARBA00004651"/>
    </source>
</evidence>
<feature type="transmembrane region" description="Helical" evidence="13">
    <location>
        <begin position="139"/>
        <end position="161"/>
    </location>
</feature>
<evidence type="ECO:0000256" key="12">
    <source>
        <dbReference type="ARBA" id="ARBA00037975"/>
    </source>
</evidence>
<evidence type="ECO:0000256" key="4">
    <source>
        <dbReference type="ARBA" id="ARBA00022475"/>
    </source>
</evidence>
<dbReference type="PANTHER" id="PTHR30529:SF1">
    <property type="entry name" value="CYTOCHROME B561 HOMOLOG 2"/>
    <property type="match status" value="1"/>
</dbReference>
<dbReference type="PANTHER" id="PTHR30529">
    <property type="entry name" value="CYTOCHROME B561"/>
    <property type="match status" value="1"/>
</dbReference>
<dbReference type="RefSeq" id="WP_248009135.1">
    <property type="nucleotide sequence ID" value="NZ_JAJHVV010000007.1"/>
</dbReference>
<evidence type="ECO:0000259" key="14">
    <source>
        <dbReference type="Pfam" id="PF01292"/>
    </source>
</evidence>
<evidence type="ECO:0000256" key="7">
    <source>
        <dbReference type="ARBA" id="ARBA00022723"/>
    </source>
</evidence>
<evidence type="ECO:0000256" key="3">
    <source>
        <dbReference type="ARBA" id="ARBA00022448"/>
    </source>
</evidence>
<reference evidence="15" key="1">
    <citation type="submission" date="2021-11" db="EMBL/GenBank/DDBJ databases">
        <title>Vibrio ZSDE26 sp. nov. and Vibrio ZSDZ34 sp. nov., isolated from coastal seawater in Qingdao.</title>
        <authorList>
            <person name="Zhang P."/>
        </authorList>
    </citation>
    <scope>NUCLEOTIDE SEQUENCE</scope>
    <source>
        <strain evidence="15">ZSDE26</strain>
    </source>
</reference>
<keyword evidence="5" id="KW-0349">Heme</keyword>
<dbReference type="Proteomes" id="UP001139559">
    <property type="component" value="Unassembled WGS sequence"/>
</dbReference>
<gene>
    <name evidence="15" type="ORF">KP803_12305</name>
</gene>
<comment type="similarity">
    <text evidence="12">Belongs to the cytochrome b561 family.</text>
</comment>
<dbReference type="GO" id="GO:0005886">
    <property type="term" value="C:plasma membrane"/>
    <property type="evidence" value="ECO:0007669"/>
    <property type="project" value="UniProtKB-SubCell"/>
</dbReference>
<evidence type="ECO:0000256" key="8">
    <source>
        <dbReference type="ARBA" id="ARBA00022982"/>
    </source>
</evidence>
<proteinExistence type="inferred from homology"/>
<evidence type="ECO:0000313" key="15">
    <source>
        <dbReference type="EMBL" id="MCK6264054.1"/>
    </source>
</evidence>
<protein>
    <submittedName>
        <fullName evidence="15">Cytochrome b</fullName>
    </submittedName>
</protein>
<dbReference type="GO" id="GO:0009055">
    <property type="term" value="F:electron transfer activity"/>
    <property type="evidence" value="ECO:0007669"/>
    <property type="project" value="InterPro"/>
</dbReference>
<dbReference type="GO" id="GO:0020037">
    <property type="term" value="F:heme binding"/>
    <property type="evidence" value="ECO:0007669"/>
    <property type="project" value="TreeGrafter"/>
</dbReference>
<feature type="transmembrane region" description="Helical" evidence="13">
    <location>
        <begin position="47"/>
        <end position="66"/>
    </location>
</feature>
<evidence type="ECO:0000256" key="5">
    <source>
        <dbReference type="ARBA" id="ARBA00022617"/>
    </source>
</evidence>
<evidence type="ECO:0000256" key="9">
    <source>
        <dbReference type="ARBA" id="ARBA00022989"/>
    </source>
</evidence>
<evidence type="ECO:0000256" key="13">
    <source>
        <dbReference type="SAM" id="Phobius"/>
    </source>
</evidence>
<dbReference type="SUPFAM" id="SSF81342">
    <property type="entry name" value="Transmembrane di-heme cytochromes"/>
    <property type="match status" value="1"/>
</dbReference>
<keyword evidence="4" id="KW-1003">Cell membrane</keyword>
<dbReference type="EMBL" id="JAJHVV010000007">
    <property type="protein sequence ID" value="MCK6264054.1"/>
    <property type="molecule type" value="Genomic_DNA"/>
</dbReference>
<keyword evidence="9 13" id="KW-1133">Transmembrane helix</keyword>
<keyword evidence="3" id="KW-0813">Transport</keyword>
<comment type="subcellular location">
    <subcellularLocation>
        <location evidence="2">Cell membrane</location>
        <topology evidence="2">Multi-pass membrane protein</topology>
    </subcellularLocation>
</comment>
<dbReference type="AlphaFoldDB" id="A0A9X1XR59"/>
<dbReference type="InterPro" id="IPR011577">
    <property type="entry name" value="Cyt_b561_bac/Ni-Hgenase"/>
</dbReference>
<comment type="cofactor">
    <cofactor evidence="1">
        <name>heme b</name>
        <dbReference type="ChEBI" id="CHEBI:60344"/>
    </cofactor>
</comment>